<name>A0A812LZC0_9DINO</name>
<keyword evidence="2" id="KW-1185">Reference proteome</keyword>
<proteinExistence type="predicted"/>
<organism evidence="1 2">
    <name type="scientific">Symbiodinium natans</name>
    <dbReference type="NCBI Taxonomy" id="878477"/>
    <lineage>
        <taxon>Eukaryota</taxon>
        <taxon>Sar</taxon>
        <taxon>Alveolata</taxon>
        <taxon>Dinophyceae</taxon>
        <taxon>Suessiales</taxon>
        <taxon>Symbiodiniaceae</taxon>
        <taxon>Symbiodinium</taxon>
    </lineage>
</organism>
<protein>
    <submittedName>
        <fullName evidence="1">Uncharacterized protein</fullName>
    </submittedName>
</protein>
<dbReference type="AlphaFoldDB" id="A0A812LZC0"/>
<evidence type="ECO:0000313" key="2">
    <source>
        <dbReference type="Proteomes" id="UP000604046"/>
    </source>
</evidence>
<dbReference type="EMBL" id="CAJNDS010001225">
    <property type="protein sequence ID" value="CAE7252662.1"/>
    <property type="molecule type" value="Genomic_DNA"/>
</dbReference>
<evidence type="ECO:0000313" key="1">
    <source>
        <dbReference type="EMBL" id="CAE7252662.1"/>
    </source>
</evidence>
<dbReference type="OrthoDB" id="430915at2759"/>
<feature type="non-terminal residue" evidence="1">
    <location>
        <position position="197"/>
    </location>
</feature>
<reference evidence="1" key="1">
    <citation type="submission" date="2021-02" db="EMBL/GenBank/DDBJ databases">
        <authorList>
            <person name="Dougan E. K."/>
            <person name="Rhodes N."/>
            <person name="Thang M."/>
            <person name="Chan C."/>
        </authorList>
    </citation>
    <scope>NUCLEOTIDE SEQUENCE</scope>
</reference>
<dbReference type="Proteomes" id="UP000604046">
    <property type="component" value="Unassembled WGS sequence"/>
</dbReference>
<gene>
    <name evidence="1" type="ORF">SNAT2548_LOCUS12634</name>
</gene>
<sequence>KRPSLAWLAGAALPKVPRDTQKRGLVQRLRGALLQARRRWGLRLVRLVVSVVVGVELMAARDAETAARLVQDAMEAASNGVKDFTGKKDYKFGDVTKAAMTKFASGLKSGISSYTGKEDYEFGDLTKATVSKFTGKDSYKFGDITKAAAEKISDAASSTAKQITGKEDYEFGDITRSLISKVRGRDGEDDEGDRAKS</sequence>
<accession>A0A812LZC0</accession>
<comment type="caution">
    <text evidence="1">The sequence shown here is derived from an EMBL/GenBank/DDBJ whole genome shotgun (WGS) entry which is preliminary data.</text>
</comment>